<reference evidence="2 3" key="1">
    <citation type="submission" date="2020-04" db="EMBL/GenBank/DDBJ databases">
        <title>Perkinsus chesapeaki whole genome sequence.</title>
        <authorList>
            <person name="Bogema D.R."/>
        </authorList>
    </citation>
    <scope>NUCLEOTIDE SEQUENCE [LARGE SCALE GENOMIC DNA]</scope>
    <source>
        <strain evidence="2">ATCC PRA-425</strain>
    </source>
</reference>
<gene>
    <name evidence="2" type="ORF">FOL47_008593</name>
</gene>
<feature type="compositionally biased region" description="Polar residues" evidence="1">
    <location>
        <begin position="1"/>
        <end position="21"/>
    </location>
</feature>
<accession>A0A7J6MTC2</accession>
<proteinExistence type="predicted"/>
<feature type="region of interest" description="Disordered" evidence="1">
    <location>
        <begin position="1"/>
        <end position="64"/>
    </location>
</feature>
<name>A0A7J6MTC2_PERCH</name>
<comment type="caution">
    <text evidence="2">The sequence shown here is derived from an EMBL/GenBank/DDBJ whole genome shotgun (WGS) entry which is preliminary data.</text>
</comment>
<dbReference type="Proteomes" id="UP000591131">
    <property type="component" value="Unassembled WGS sequence"/>
</dbReference>
<dbReference type="AlphaFoldDB" id="A0A7J6MTC2"/>
<protein>
    <submittedName>
        <fullName evidence="2">Uncharacterized protein</fullName>
    </submittedName>
</protein>
<evidence type="ECO:0000256" key="1">
    <source>
        <dbReference type="SAM" id="MobiDB-lite"/>
    </source>
</evidence>
<dbReference type="EMBL" id="JAAPAO010000056">
    <property type="protein sequence ID" value="KAF4674845.1"/>
    <property type="molecule type" value="Genomic_DNA"/>
</dbReference>
<evidence type="ECO:0000313" key="3">
    <source>
        <dbReference type="Proteomes" id="UP000591131"/>
    </source>
</evidence>
<evidence type="ECO:0000313" key="2">
    <source>
        <dbReference type="EMBL" id="KAF4674845.1"/>
    </source>
</evidence>
<keyword evidence="3" id="KW-1185">Reference proteome</keyword>
<sequence>MCSTRATSASSSIQEQGSVEQGSRDAGGIPGSSGESSLEETNKCSSTASGPPRRDRFGRPITSRSKNHSLCFADEVPGSDRQPLVCTVNVESFKAHNRIHSRPQPDGASKDVTTAIVKESMNQSMTSGTSIADSDSSPIRIKFYVCL</sequence>
<dbReference type="OrthoDB" id="10488803at2759"/>
<organism evidence="2 3">
    <name type="scientific">Perkinsus chesapeaki</name>
    <name type="common">Clam parasite</name>
    <name type="synonym">Perkinsus andrewsi</name>
    <dbReference type="NCBI Taxonomy" id="330153"/>
    <lineage>
        <taxon>Eukaryota</taxon>
        <taxon>Sar</taxon>
        <taxon>Alveolata</taxon>
        <taxon>Perkinsozoa</taxon>
        <taxon>Perkinsea</taxon>
        <taxon>Perkinsida</taxon>
        <taxon>Perkinsidae</taxon>
        <taxon>Perkinsus</taxon>
    </lineage>
</organism>